<evidence type="ECO:0000313" key="11">
    <source>
        <dbReference type="EMBL" id="SOQ37943.1"/>
    </source>
</evidence>
<dbReference type="SMART" id="SM00128">
    <property type="entry name" value="IPPc"/>
    <property type="match status" value="1"/>
</dbReference>
<evidence type="ECO:0000256" key="6">
    <source>
        <dbReference type="ARBA" id="ARBA00022801"/>
    </source>
</evidence>
<comment type="similarity">
    <text evidence="4">In the central section; belongs to the inositol 1,4,5-trisphosphate 5-phosphatase family.</text>
</comment>
<dbReference type="InterPro" id="IPR000300">
    <property type="entry name" value="IPPc"/>
</dbReference>
<dbReference type="GO" id="GO:0043813">
    <property type="term" value="F:phosphatidylinositol-3,5-bisphosphate 5-phosphatase activity"/>
    <property type="evidence" value="ECO:0007669"/>
    <property type="project" value="InterPro"/>
</dbReference>
<feature type="compositionally biased region" description="Pro residues" evidence="8">
    <location>
        <begin position="1886"/>
        <end position="1907"/>
    </location>
</feature>
<accession>A0A2H1VAR9</accession>
<dbReference type="SMART" id="SM01165">
    <property type="entry name" value="DUF1866"/>
    <property type="match status" value="1"/>
</dbReference>
<comment type="similarity">
    <text evidence="3">Belongs to the synaptojanin family.</text>
</comment>
<feature type="compositionally biased region" description="Pro residues" evidence="8">
    <location>
        <begin position="1918"/>
        <end position="1928"/>
    </location>
</feature>
<evidence type="ECO:0000256" key="3">
    <source>
        <dbReference type="ARBA" id="ARBA00008943"/>
    </source>
</evidence>
<keyword evidence="7 9" id="KW-0472">Membrane</keyword>
<dbReference type="EMBL" id="ODYU01001559">
    <property type="protein sequence ID" value="SOQ37943.1"/>
    <property type="molecule type" value="Genomic_DNA"/>
</dbReference>
<dbReference type="EC" id="3.1.3.36" evidence="5"/>
<dbReference type="Pfam" id="PF02383">
    <property type="entry name" value="Syja_N"/>
    <property type="match status" value="2"/>
</dbReference>
<name>A0A2H1VAR9_SPOFR</name>
<keyword evidence="9" id="KW-1133">Transmembrane helix</keyword>
<organism evidence="11">
    <name type="scientific">Spodoptera frugiperda</name>
    <name type="common">Fall armyworm</name>
    <dbReference type="NCBI Taxonomy" id="7108"/>
    <lineage>
        <taxon>Eukaryota</taxon>
        <taxon>Metazoa</taxon>
        <taxon>Ecdysozoa</taxon>
        <taxon>Arthropoda</taxon>
        <taxon>Hexapoda</taxon>
        <taxon>Insecta</taxon>
        <taxon>Pterygota</taxon>
        <taxon>Neoptera</taxon>
        <taxon>Endopterygota</taxon>
        <taxon>Lepidoptera</taxon>
        <taxon>Glossata</taxon>
        <taxon>Ditrysia</taxon>
        <taxon>Noctuoidea</taxon>
        <taxon>Noctuidae</taxon>
        <taxon>Amphipyrinae</taxon>
        <taxon>Spodoptera</taxon>
    </lineage>
</organism>
<feature type="region of interest" description="Disordered" evidence="8">
    <location>
        <begin position="734"/>
        <end position="783"/>
    </location>
</feature>
<keyword evidence="6" id="KW-0378">Hydrolase</keyword>
<evidence type="ECO:0000256" key="9">
    <source>
        <dbReference type="SAM" id="Phobius"/>
    </source>
</evidence>
<dbReference type="GO" id="GO:0012505">
    <property type="term" value="C:endomembrane system"/>
    <property type="evidence" value="ECO:0007669"/>
    <property type="project" value="UniProtKB-SubCell"/>
</dbReference>
<comment type="catalytic activity">
    <reaction evidence="1">
        <text>a 1,2-diacyl-sn-glycero-3-phospho-(1D-myo-inositol-4,5-bisphosphate) + H2O = a 1,2-diacyl-sn-glycero-3-phospho-(1D-myo-inositol 4-phosphate) + phosphate</text>
        <dbReference type="Rhea" id="RHEA:22764"/>
        <dbReference type="ChEBI" id="CHEBI:15377"/>
        <dbReference type="ChEBI" id="CHEBI:43474"/>
        <dbReference type="ChEBI" id="CHEBI:58178"/>
        <dbReference type="ChEBI" id="CHEBI:58456"/>
        <dbReference type="EC" id="3.1.3.36"/>
    </reaction>
</comment>
<evidence type="ECO:0000259" key="10">
    <source>
        <dbReference type="PROSITE" id="PS50275"/>
    </source>
</evidence>
<gene>
    <name evidence="11" type="ORF">SFRICE_007620</name>
</gene>
<feature type="transmembrane region" description="Helical" evidence="9">
    <location>
        <begin position="87"/>
        <end position="106"/>
    </location>
</feature>
<evidence type="ECO:0000256" key="5">
    <source>
        <dbReference type="ARBA" id="ARBA00013044"/>
    </source>
</evidence>
<evidence type="ECO:0000256" key="8">
    <source>
        <dbReference type="SAM" id="MobiDB-lite"/>
    </source>
</evidence>
<dbReference type="GO" id="GO:0004439">
    <property type="term" value="F:phosphatidylinositol-4,5-bisphosphate 5-phosphatase activity"/>
    <property type="evidence" value="ECO:0007669"/>
    <property type="project" value="UniProtKB-EC"/>
</dbReference>
<dbReference type="InterPro" id="IPR036691">
    <property type="entry name" value="Endo/exonu/phosph_ase_sf"/>
</dbReference>
<sequence length="1991" mass="223961">MSKQNIMFHPIISSIQRIALYETKARFYLIGSNNTETRFRVLKIDRTDPRELILVDDKFEYNKQEIHQLLNMIGFGNRMGRTGLNKLVSAFGIVGFIRFLEGYYIILVTKRRKVAVIGSHTIYKIEDTATIYIPNESSKPPHPDEQRYLKMFLAIDLSTNFYYSYSYDITHTLQMNMAPPRQLAPALFPKPVTAAVYQSRSSSNQEPEDKCECHKYDENDEDIFETWKSQLEQRQKSGNSRQRLDFGVRSVPEWRFVWNSHLLSAVHSHLHPDWILYIVHGFVEQSNLNIFGRPIYLTLIARRSNRYAGTRFLKRGANMHGDVANEVETEQIVHDSMVSSFAAGRFSSFVQMRGSIPSYWSQDVSKMVPKPQIAIDLSDPFAEIPGKHLNNLMRRYGSPIMFLNLVKKREKKKHESLLTDVISNGIKYLNQFLPPEHAIQYYHLDMARTNKRSDAKVLDKLSAIARTVVRKTGIFLSSNWYGEVTGVPGHQGGKLQTGLVRVNCVDCLDRTNTAQFAIGKCVLAHQLYALGLIGEPNIEFDSDCARLLEGLYEDHGDTLALQYGGSQLVHRIKTYRKTAPWSSHGNDIMQTLSRYYSNTFSDAEKQNTMNLFLGLFIPDPSRPPIWEYQTDYYLHHPEAMVYIPRNSSLTKWWDDDVVRHLPLPCNEMRKLCCEIIGMQGDSSNTIEMVDAYNDYNRPFEYTVLMECFEFKMFHTLRDLAPTFSESFSPFIVRGRSGVGPTKGPTSKNPVISGRSSTTSNNSSDSNGDSSTDDDLTNSTPSARFSVPSPLTMVAKILKAKEVEETPMFPAIKRINRIALKEPSKRDRVMYNRYVNFERRSNPRYKSDIHIVMTVNSAFTIDSSVDVIPPTVSKASREIYREYVQRGSGNVKVNINSMTCYQKYGFKVLEKSAPPNPYSIILQHRNKDSALLFESQAVVSLSSQETETLRKQYHKIADAYGVLGVLQLNSGENCLLYLVLVTGCCSIGKIGDVEVFKITQTQFLPLFYQTQGEDKVSEVRKLVNSGTFYFSWNSGKTPNLFDLTLCAQRKSKGASPDNRFFWNRTLFIHLIRYGIDCEEWLTRAMCGSVEIRTIYVGHRQARAVLVSRLSCERAGTRFNVRGCNDDGNVANFVETEQAIYIDDSVASYIQTRGSVPLFWEQPGIQVGSHKVKMSRGYDASTSACDRHFSQLKRNYGSLIVVNLLGSSLIGGSEGEATLSNAFQKHLNDSAHNDVVQIIFDYHQEVRASSIETALSKFRKIIEKHYDDISIFSAKSSDIYNIQKGVIRTNCLDCLDRTNSIQTFIGLEMLAIQLMLLQCIDKKQNVNRFEEVFKQMWVNNGNEISKIYAGTGAIQGGSKLIDGARSAARTIQNNLLDNSKQEAIDILLLGSTLNSELADRSRILLPSNLLHTSTPVLREMCRRANEFTQPTPIRITIGTYNVNGGKHFRSLAYKDVSLADWLLDCPNSALVNTVNLKEHPSDIFAIGFEEIVDLNASNIMAASSDNARAWSEELEKVLCRDAPYTLLSSHQLVGVCLFIFVRKDLIPHIRDVALDSVKTGLGGTTGNKGSVGIRMVLYGTSLCFVCAHFAAGQSQVTERNADYTEITRKTAFPMGRSLYSHDYVFWCGDFNYRVDLDKDEIRMLVSQNNLQRILDHDQLLQQKDQGLVFKNCFEGEITFPPTYKYDLFSDDYDTSEKCRAPAWTDRVLWRSRKSTIDPEGTSELAAGKLLHYGRAELKQSDHRPVIAILEIEVLQVSYTKCMEVFYEVVKDLGPPDASIIVQPFEEYNSEESAFDDNVVAAVLQELSTIGEVTLVRFIDDAALSITFREGQNALAAAQKGQIYACSIPLQITLKTPNWIDIVRAEINLCSNNTVPLSGEAQPERPLRSAPPTPRRQQPSRPPAPSPTPLVPSRAPAISPARPPPPRPAPLTPDAGKVTAQPPIASPPADSVPPPTCAPPPPPESSTPPPAGPPPPVPARQGAPPPLPARPRPA</sequence>
<dbReference type="InterPro" id="IPR012677">
    <property type="entry name" value="Nucleotide-bd_a/b_plait_sf"/>
</dbReference>
<evidence type="ECO:0000256" key="1">
    <source>
        <dbReference type="ARBA" id="ARBA00001786"/>
    </source>
</evidence>
<feature type="domain" description="SAC" evidence="10">
    <location>
        <begin position="1018"/>
        <end position="1348"/>
    </location>
</feature>
<dbReference type="InterPro" id="IPR015047">
    <property type="entry name" value="SYNJ1/2_RRM"/>
</dbReference>
<feature type="region of interest" description="Disordered" evidence="8">
    <location>
        <begin position="1871"/>
        <end position="1991"/>
    </location>
</feature>
<dbReference type="InterPro" id="IPR043573">
    <property type="entry name" value="Fig4-like"/>
</dbReference>
<dbReference type="PANTHER" id="PTHR45738:SF5">
    <property type="entry name" value="POLYPHOSPHOINOSITIDE PHOSPHATASE"/>
    <property type="match status" value="1"/>
</dbReference>
<dbReference type="Gene3D" id="3.30.70.330">
    <property type="match status" value="1"/>
</dbReference>
<dbReference type="Gene3D" id="3.60.10.10">
    <property type="entry name" value="Endonuclease/exonuclease/phosphatase"/>
    <property type="match status" value="1"/>
</dbReference>
<dbReference type="Pfam" id="PF08952">
    <property type="entry name" value="DUF1866"/>
    <property type="match status" value="1"/>
</dbReference>
<keyword evidence="9" id="KW-0812">Transmembrane</keyword>
<feature type="compositionally biased region" description="Low complexity" evidence="8">
    <location>
        <begin position="755"/>
        <end position="769"/>
    </location>
</feature>
<evidence type="ECO:0000256" key="7">
    <source>
        <dbReference type="ARBA" id="ARBA00023136"/>
    </source>
</evidence>
<reference evidence="11" key="1">
    <citation type="submission" date="2016-07" db="EMBL/GenBank/DDBJ databases">
        <authorList>
            <person name="Bretaudeau A."/>
        </authorList>
    </citation>
    <scope>NUCLEOTIDE SEQUENCE</scope>
    <source>
        <strain evidence="11">Rice</strain>
        <tissue evidence="11">Whole body</tissue>
    </source>
</reference>
<dbReference type="Pfam" id="PF22669">
    <property type="entry name" value="Exo_endo_phos2"/>
    <property type="match status" value="1"/>
</dbReference>
<protein>
    <recommendedName>
        <fullName evidence="5">phosphoinositide 5-phosphatase</fullName>
        <ecNumber evidence="5">3.1.3.36</ecNumber>
    </recommendedName>
</protein>
<dbReference type="SUPFAM" id="SSF56219">
    <property type="entry name" value="DNase I-like"/>
    <property type="match status" value="1"/>
</dbReference>
<dbReference type="PROSITE" id="PS50275">
    <property type="entry name" value="SAC"/>
    <property type="match status" value="2"/>
</dbReference>
<dbReference type="InterPro" id="IPR002013">
    <property type="entry name" value="SAC_dom"/>
</dbReference>
<comment type="subcellular location">
    <subcellularLocation>
        <location evidence="2">Endomembrane system</location>
    </subcellularLocation>
</comment>
<evidence type="ECO:0000256" key="2">
    <source>
        <dbReference type="ARBA" id="ARBA00004308"/>
    </source>
</evidence>
<feature type="compositionally biased region" description="Pro residues" evidence="8">
    <location>
        <begin position="1941"/>
        <end position="1991"/>
    </location>
</feature>
<proteinExistence type="inferred from homology"/>
<feature type="domain" description="SAC" evidence="10">
    <location>
        <begin position="152"/>
        <end position="565"/>
    </location>
</feature>
<evidence type="ECO:0000256" key="4">
    <source>
        <dbReference type="ARBA" id="ARBA00009678"/>
    </source>
</evidence>
<dbReference type="PANTHER" id="PTHR45738">
    <property type="entry name" value="POLYPHOSPHOINOSITIDE PHOSPHATASE"/>
    <property type="match status" value="1"/>
</dbReference>
<dbReference type="GO" id="GO:0046856">
    <property type="term" value="P:phosphatidylinositol dephosphorylation"/>
    <property type="evidence" value="ECO:0007669"/>
    <property type="project" value="InterPro"/>
</dbReference>